<evidence type="ECO:0000256" key="2">
    <source>
        <dbReference type="ARBA" id="ARBA00022898"/>
    </source>
</evidence>
<dbReference type="CDD" id="cd00609">
    <property type="entry name" value="AAT_like"/>
    <property type="match status" value="1"/>
</dbReference>
<keyword evidence="3" id="KW-0805">Transcription regulation</keyword>
<dbReference type="SUPFAM" id="SSF53383">
    <property type="entry name" value="PLP-dependent transferases"/>
    <property type="match status" value="1"/>
</dbReference>
<dbReference type="Pfam" id="PF00392">
    <property type="entry name" value="GntR"/>
    <property type="match status" value="1"/>
</dbReference>
<keyword evidence="7" id="KW-0032">Aminotransferase</keyword>
<dbReference type="SUPFAM" id="SSF46785">
    <property type="entry name" value="Winged helix' DNA-binding domain"/>
    <property type="match status" value="1"/>
</dbReference>
<dbReference type="Proteomes" id="UP000315252">
    <property type="component" value="Unassembled WGS sequence"/>
</dbReference>
<proteinExistence type="inferred from homology"/>
<dbReference type="PRINTS" id="PR00035">
    <property type="entry name" value="HTHGNTR"/>
</dbReference>
<dbReference type="InterPro" id="IPR051446">
    <property type="entry name" value="HTH_trans_reg/aminotransferase"/>
</dbReference>
<dbReference type="OrthoDB" id="9808770at2"/>
<sequence>MNISVSHIFLSENAAISLQMRLRETISGAIWSGRFAPGDKLPSTRALAQHLKIARITVSAAYQELVADGYLVSAPRSGYLIAEASPSLRLAAEEKTQDDRLKVDWSQHLPGDYAAVAEKVKPANWRAYRYPFVYGQADQSLFPHDAWRDCARRALGKRDFDAAAGDFRDTDDPMLVKQIVMRSLPGRGVAARPEEVLVTLGAQNALWIVAHLLMAHRAQACAAIEEPGYPELREMLRRSGVKIAPIPVDREGMCVEEIPQAVQVVFITPSHHAPTGVNMSRARRRRLLELAEERDFLVVEDDYDYEMNYLKPPLPALKSIDSQDRVIYLGSFSKTLFPGLRLGYIAAADPLITEARGLRTLVTRHPPGITQRATAYFLALGHYNAHAARQRSEFKARWLILEKALTDAGLKVANKDSIGGASVWLELPEEIDSGALAEELKNDSVLIEPGARFFASETPPRNFARISYSVIPKDRIAQGVKLIADAIRRRQS</sequence>
<evidence type="ECO:0000313" key="8">
    <source>
        <dbReference type="Proteomes" id="UP000315252"/>
    </source>
</evidence>
<dbReference type="CDD" id="cd07377">
    <property type="entry name" value="WHTH_GntR"/>
    <property type="match status" value="1"/>
</dbReference>
<dbReference type="GO" id="GO:0008483">
    <property type="term" value="F:transaminase activity"/>
    <property type="evidence" value="ECO:0007669"/>
    <property type="project" value="UniProtKB-KW"/>
</dbReference>
<accession>A0A545T5V0</accession>
<dbReference type="PANTHER" id="PTHR46577">
    <property type="entry name" value="HTH-TYPE TRANSCRIPTIONAL REGULATORY PROTEIN GABR"/>
    <property type="match status" value="1"/>
</dbReference>
<dbReference type="PROSITE" id="PS50949">
    <property type="entry name" value="HTH_GNTR"/>
    <property type="match status" value="1"/>
</dbReference>
<dbReference type="InterPro" id="IPR015424">
    <property type="entry name" value="PyrdxlP-dep_Trfase"/>
</dbReference>
<dbReference type="Pfam" id="PF00155">
    <property type="entry name" value="Aminotran_1_2"/>
    <property type="match status" value="1"/>
</dbReference>
<reference evidence="7 8" key="1">
    <citation type="submission" date="2019-06" db="EMBL/GenBank/DDBJ databases">
        <title>Whole genome sequence for Rhodospirillaceae sp. R148.</title>
        <authorList>
            <person name="Wang G."/>
        </authorList>
    </citation>
    <scope>NUCLEOTIDE SEQUENCE [LARGE SCALE GENOMIC DNA]</scope>
    <source>
        <strain evidence="7 8">R148</strain>
    </source>
</reference>
<comment type="caution">
    <text evidence="7">The sequence shown here is derived from an EMBL/GenBank/DDBJ whole genome shotgun (WGS) entry which is preliminary data.</text>
</comment>
<dbReference type="InterPro" id="IPR036388">
    <property type="entry name" value="WH-like_DNA-bd_sf"/>
</dbReference>
<dbReference type="PANTHER" id="PTHR46577:SF1">
    <property type="entry name" value="HTH-TYPE TRANSCRIPTIONAL REGULATORY PROTEIN GABR"/>
    <property type="match status" value="1"/>
</dbReference>
<dbReference type="AlphaFoldDB" id="A0A545T5V0"/>
<dbReference type="Gene3D" id="3.40.640.10">
    <property type="entry name" value="Type I PLP-dependent aspartate aminotransferase-like (Major domain)"/>
    <property type="match status" value="1"/>
</dbReference>
<keyword evidence="7" id="KW-0808">Transferase</keyword>
<evidence type="ECO:0000256" key="4">
    <source>
        <dbReference type="ARBA" id="ARBA00023125"/>
    </source>
</evidence>
<evidence type="ECO:0000259" key="6">
    <source>
        <dbReference type="PROSITE" id="PS50949"/>
    </source>
</evidence>
<keyword evidence="4" id="KW-0238">DNA-binding</keyword>
<dbReference type="InterPro" id="IPR004839">
    <property type="entry name" value="Aminotransferase_I/II_large"/>
</dbReference>
<dbReference type="InterPro" id="IPR000524">
    <property type="entry name" value="Tscrpt_reg_HTH_GntR"/>
</dbReference>
<dbReference type="GO" id="GO:0003700">
    <property type="term" value="F:DNA-binding transcription factor activity"/>
    <property type="evidence" value="ECO:0007669"/>
    <property type="project" value="InterPro"/>
</dbReference>
<gene>
    <name evidence="7" type="ORF">FKG95_25555</name>
</gene>
<evidence type="ECO:0000313" key="7">
    <source>
        <dbReference type="EMBL" id="TQV72555.1"/>
    </source>
</evidence>
<dbReference type="GO" id="GO:0003677">
    <property type="term" value="F:DNA binding"/>
    <property type="evidence" value="ECO:0007669"/>
    <property type="project" value="UniProtKB-KW"/>
</dbReference>
<evidence type="ECO:0000256" key="3">
    <source>
        <dbReference type="ARBA" id="ARBA00023015"/>
    </source>
</evidence>
<dbReference type="GO" id="GO:0030170">
    <property type="term" value="F:pyridoxal phosphate binding"/>
    <property type="evidence" value="ECO:0007669"/>
    <property type="project" value="InterPro"/>
</dbReference>
<dbReference type="InterPro" id="IPR036390">
    <property type="entry name" value="WH_DNA-bd_sf"/>
</dbReference>
<protein>
    <submittedName>
        <fullName evidence="7">PLP-dependent aminotransferase family protein</fullName>
    </submittedName>
</protein>
<evidence type="ECO:0000256" key="1">
    <source>
        <dbReference type="ARBA" id="ARBA00005384"/>
    </source>
</evidence>
<keyword evidence="8" id="KW-1185">Reference proteome</keyword>
<feature type="domain" description="HTH gntR-type" evidence="6">
    <location>
        <begin position="16"/>
        <end position="84"/>
    </location>
</feature>
<dbReference type="InterPro" id="IPR015421">
    <property type="entry name" value="PyrdxlP-dep_Trfase_major"/>
</dbReference>
<evidence type="ECO:0000256" key="5">
    <source>
        <dbReference type="ARBA" id="ARBA00023163"/>
    </source>
</evidence>
<dbReference type="SMART" id="SM00345">
    <property type="entry name" value="HTH_GNTR"/>
    <property type="match status" value="1"/>
</dbReference>
<dbReference type="Gene3D" id="1.10.10.10">
    <property type="entry name" value="Winged helix-like DNA-binding domain superfamily/Winged helix DNA-binding domain"/>
    <property type="match status" value="1"/>
</dbReference>
<dbReference type="EMBL" id="VHSH01000012">
    <property type="protein sequence ID" value="TQV72555.1"/>
    <property type="molecule type" value="Genomic_DNA"/>
</dbReference>
<keyword evidence="5" id="KW-0804">Transcription</keyword>
<organism evidence="7 8">
    <name type="scientific">Denitrobaculum tricleocarpae</name>
    <dbReference type="NCBI Taxonomy" id="2591009"/>
    <lineage>
        <taxon>Bacteria</taxon>
        <taxon>Pseudomonadati</taxon>
        <taxon>Pseudomonadota</taxon>
        <taxon>Alphaproteobacteria</taxon>
        <taxon>Rhodospirillales</taxon>
        <taxon>Rhodospirillaceae</taxon>
        <taxon>Denitrobaculum</taxon>
    </lineage>
</organism>
<keyword evidence="2" id="KW-0663">Pyridoxal phosphate</keyword>
<name>A0A545T5V0_9PROT</name>
<comment type="similarity">
    <text evidence="1">In the C-terminal section; belongs to the class-I pyridoxal-phosphate-dependent aminotransferase family.</text>
</comment>